<keyword evidence="5" id="KW-1185">Reference proteome</keyword>
<evidence type="ECO:0000256" key="2">
    <source>
        <dbReference type="ARBA" id="ARBA00008479"/>
    </source>
</evidence>
<name>A0ABM1DP97_PRICU</name>
<accession>A0ABM1DP97</accession>
<keyword evidence="4" id="KW-0539">Nucleus</keyword>
<dbReference type="GeneID" id="106804892"/>
<dbReference type="RefSeq" id="XP_014661768.1">
    <property type="nucleotide sequence ID" value="XM_014806282.1"/>
</dbReference>
<dbReference type="PANTHER" id="PTHR13243:SF1">
    <property type="entry name" value="NUCLEOLAR PROTEIN 16"/>
    <property type="match status" value="1"/>
</dbReference>
<evidence type="ECO:0000256" key="3">
    <source>
        <dbReference type="ARBA" id="ARBA00015522"/>
    </source>
</evidence>
<sequence length="187" mass="21924">MGKARGKARRCRKKYDYTANRKRLYKKSKKLPTVKCEQIKEAWDCRKGIATNFSAMGLASNPNASVPVPRYRHDLDPSLMEGIDLIQLEESERKRRGTDHITQKHHVAKELEKESLEPQPNRQRLSDPEVKFALYMMEKYGEDFKAMARDPKNYYQETPKAIKRKISFLKSLRQYKNIISSKKTNDT</sequence>
<comment type="similarity">
    <text evidence="2">Belongs to the NOP16 family.</text>
</comment>
<gene>
    <name evidence="6" type="primary">LOC106804892</name>
</gene>
<comment type="subcellular location">
    <subcellularLocation>
        <location evidence="1">Nucleus</location>
        <location evidence="1">Nucleolus</location>
    </subcellularLocation>
</comment>
<dbReference type="Pfam" id="PF09420">
    <property type="entry name" value="Nop16"/>
    <property type="match status" value="2"/>
</dbReference>
<proteinExistence type="inferred from homology"/>
<evidence type="ECO:0000256" key="1">
    <source>
        <dbReference type="ARBA" id="ARBA00004604"/>
    </source>
</evidence>
<protein>
    <recommendedName>
        <fullName evidence="3">Nucleolar protein 16</fullName>
    </recommendedName>
</protein>
<organism evidence="5 6">
    <name type="scientific">Priapulus caudatus</name>
    <name type="common">Priapulid worm</name>
    <dbReference type="NCBI Taxonomy" id="37621"/>
    <lineage>
        <taxon>Eukaryota</taxon>
        <taxon>Metazoa</taxon>
        <taxon>Ecdysozoa</taxon>
        <taxon>Scalidophora</taxon>
        <taxon>Priapulida</taxon>
        <taxon>Priapulimorpha</taxon>
        <taxon>Priapulimorphida</taxon>
        <taxon>Priapulidae</taxon>
        <taxon>Priapulus</taxon>
    </lineage>
</organism>
<evidence type="ECO:0000256" key="4">
    <source>
        <dbReference type="ARBA" id="ARBA00023242"/>
    </source>
</evidence>
<reference evidence="6" key="1">
    <citation type="submission" date="2025-08" db="UniProtKB">
        <authorList>
            <consortium name="RefSeq"/>
        </authorList>
    </citation>
    <scope>IDENTIFICATION</scope>
</reference>
<dbReference type="InterPro" id="IPR019002">
    <property type="entry name" value="Ribosome_biogenesis_Nop16"/>
</dbReference>
<dbReference type="Proteomes" id="UP000695022">
    <property type="component" value="Unplaced"/>
</dbReference>
<evidence type="ECO:0000313" key="5">
    <source>
        <dbReference type="Proteomes" id="UP000695022"/>
    </source>
</evidence>
<dbReference type="PANTHER" id="PTHR13243">
    <property type="entry name" value="HSPC111 PROTEIN-RELATED"/>
    <property type="match status" value="1"/>
</dbReference>
<evidence type="ECO:0000313" key="6">
    <source>
        <dbReference type="RefSeq" id="XP_014661768.1"/>
    </source>
</evidence>